<evidence type="ECO:0000313" key="3">
    <source>
        <dbReference type="Proteomes" id="UP000019494"/>
    </source>
</evidence>
<dbReference type="EMBL" id="AWQS01000215">
    <property type="protein sequence ID" value="EWT04604.1"/>
    <property type="molecule type" value="Genomic_DNA"/>
</dbReference>
<comment type="caution">
    <text evidence="2">The sequence shown here is derived from an EMBL/GenBank/DDBJ whole genome shotgun (WGS) entry which is preliminary data.</text>
</comment>
<keyword evidence="2" id="KW-0808">Transferase</keyword>
<keyword evidence="3" id="KW-1185">Reference proteome</keyword>
<organism evidence="2 3">
    <name type="scientific">Intrasporangium chromatireducens Q5-1</name>
    <dbReference type="NCBI Taxonomy" id="584657"/>
    <lineage>
        <taxon>Bacteria</taxon>
        <taxon>Bacillati</taxon>
        <taxon>Actinomycetota</taxon>
        <taxon>Actinomycetes</taxon>
        <taxon>Micrococcales</taxon>
        <taxon>Intrasporangiaceae</taxon>
        <taxon>Intrasporangium</taxon>
    </lineage>
</organism>
<dbReference type="OrthoDB" id="3239945at2"/>
<accession>W9GL46</accession>
<dbReference type="Gene3D" id="3.40.630.30">
    <property type="match status" value="1"/>
</dbReference>
<dbReference type="AlphaFoldDB" id="W9GL46"/>
<dbReference type="Proteomes" id="UP000019494">
    <property type="component" value="Unassembled WGS sequence"/>
</dbReference>
<dbReference type="PROSITE" id="PS51186">
    <property type="entry name" value="GNAT"/>
    <property type="match status" value="1"/>
</dbReference>
<dbReference type="InterPro" id="IPR016181">
    <property type="entry name" value="Acyl_CoA_acyltransferase"/>
</dbReference>
<dbReference type="InterPro" id="IPR000182">
    <property type="entry name" value="GNAT_dom"/>
</dbReference>
<gene>
    <name evidence="2" type="ORF">N864_09390</name>
</gene>
<evidence type="ECO:0000259" key="1">
    <source>
        <dbReference type="PROSITE" id="PS51186"/>
    </source>
</evidence>
<proteinExistence type="predicted"/>
<evidence type="ECO:0000313" key="2">
    <source>
        <dbReference type="EMBL" id="EWT04604.1"/>
    </source>
</evidence>
<protein>
    <submittedName>
        <fullName evidence="2">GCN5 family acetyltransferase</fullName>
    </submittedName>
</protein>
<dbReference type="RefSeq" id="WP_034720126.1">
    <property type="nucleotide sequence ID" value="NZ_AWQS01000215.1"/>
</dbReference>
<reference evidence="3" key="1">
    <citation type="submission" date="2013-08" db="EMBL/GenBank/DDBJ databases">
        <title>Intrasporangium oryzae NRRL B-24470.</title>
        <authorList>
            <person name="Liu H."/>
            <person name="Wang G."/>
        </authorList>
    </citation>
    <scope>NUCLEOTIDE SEQUENCE [LARGE SCALE GENOMIC DNA]</scope>
    <source>
        <strain evidence="3">Q5-1</strain>
    </source>
</reference>
<sequence>MAAPQKQAAYTTRALATETWDDFAALVEANNGVWGGCWCMGFHPEGLNEQSAEANRDNKRAHVRRGTVRQVLVYDGDACVGWCQYGTPAELPGIKNPTAYDKELRELPDWRIGCIFTGKGHRRSGVARAAVTGALEAIADAGGGVVEAYPEQVEDRRPQQGAYFHTGPESLFEELGFERDRRIAKWRWVMRRDVRP</sequence>
<dbReference type="PATRIC" id="fig|584657.3.peg.3514"/>
<feature type="domain" description="N-acetyltransferase" evidence="1">
    <location>
        <begin position="10"/>
        <end position="195"/>
    </location>
</feature>
<name>W9GL46_9MICO</name>
<dbReference type="GO" id="GO:0016747">
    <property type="term" value="F:acyltransferase activity, transferring groups other than amino-acyl groups"/>
    <property type="evidence" value="ECO:0007669"/>
    <property type="project" value="InterPro"/>
</dbReference>
<dbReference type="SUPFAM" id="SSF55729">
    <property type="entry name" value="Acyl-CoA N-acyltransferases (Nat)"/>
    <property type="match status" value="1"/>
</dbReference>